<dbReference type="EMBL" id="QSOF01000042">
    <property type="protein sequence ID" value="RGI72049.1"/>
    <property type="molecule type" value="Genomic_DNA"/>
</dbReference>
<accession>A0A374MKN3</accession>
<dbReference type="Proteomes" id="UP000263754">
    <property type="component" value="Unassembled WGS sequence"/>
</dbReference>
<proteinExistence type="predicted"/>
<protein>
    <recommendedName>
        <fullName evidence="3">6-bladed beta-propeller</fullName>
    </recommendedName>
</protein>
<dbReference type="AlphaFoldDB" id="A0A374MKN3"/>
<dbReference type="Pfam" id="PF15869">
    <property type="entry name" value="TolB_like"/>
    <property type="match status" value="1"/>
</dbReference>
<comment type="caution">
    <text evidence="1">The sequence shown here is derived from an EMBL/GenBank/DDBJ whole genome shotgun (WGS) entry which is preliminary data.</text>
</comment>
<gene>
    <name evidence="1" type="ORF">DXD90_18945</name>
</gene>
<evidence type="ECO:0000313" key="2">
    <source>
        <dbReference type="Proteomes" id="UP000263754"/>
    </source>
</evidence>
<organism evidence="1 2">
    <name type="scientific">Bacteroides uniformis</name>
    <dbReference type="NCBI Taxonomy" id="820"/>
    <lineage>
        <taxon>Bacteria</taxon>
        <taxon>Pseudomonadati</taxon>
        <taxon>Bacteroidota</taxon>
        <taxon>Bacteroidia</taxon>
        <taxon>Bacteroidales</taxon>
        <taxon>Bacteroidaceae</taxon>
        <taxon>Bacteroides</taxon>
    </lineage>
</organism>
<reference evidence="1 2" key="1">
    <citation type="submission" date="2018-08" db="EMBL/GenBank/DDBJ databases">
        <title>A genome reference for cultivated species of the human gut microbiota.</title>
        <authorList>
            <person name="Zou Y."/>
            <person name="Xue W."/>
            <person name="Luo G."/>
        </authorList>
    </citation>
    <scope>NUCLEOTIDE SEQUENCE [LARGE SCALE GENOMIC DNA]</scope>
    <source>
        <strain evidence="1 2">TM10-17</strain>
    </source>
</reference>
<evidence type="ECO:0000313" key="1">
    <source>
        <dbReference type="EMBL" id="RGI72049.1"/>
    </source>
</evidence>
<dbReference type="SUPFAM" id="SSF50969">
    <property type="entry name" value="YVTN repeat-like/Quinoprotein amine dehydrogenase"/>
    <property type="match status" value="1"/>
</dbReference>
<name>A0A374MKN3_BACUN</name>
<dbReference type="PROSITE" id="PS51257">
    <property type="entry name" value="PROKAR_LIPOPROTEIN"/>
    <property type="match status" value="1"/>
</dbReference>
<dbReference type="InterPro" id="IPR011044">
    <property type="entry name" value="Quino_amine_DH_bsu"/>
</dbReference>
<evidence type="ECO:0008006" key="3">
    <source>
        <dbReference type="Google" id="ProtNLM"/>
    </source>
</evidence>
<sequence length="353" mass="40268">MFMKAVYYFIFINLVLLSSCGSQRSKGDIQKLVPNIFLSDDALNCPYYMCVTDKYFILGNVKGDTILDVFSLGGKRLNQFLFRGEGPNEVLHMMGIQYSSVDSCIYIPDASRHLMYRILEQELENDNPFISTVFYYNPEKLPDESAIRDWWRYMSNDKLFAACASPKGMLSYFDKNMSDISFYENYPDKDKVNESLSEWAHIGLYQSCSAVSPNANNLIMAYYGSDILGFVRLHGDDVSVNFQKKKLPNDIYVAQLGNGNMQGAYTGESMRYYVCATASDESVYILYNGKKNKDCVPGVTRGSIVKCYKWSGEWIRDLDLGKDMLQIVVSPDDKVLFALESSEDGYLVLRYEL</sequence>